<gene>
    <name evidence="1" type="ORF">PC115_g7603</name>
</gene>
<evidence type="ECO:0000313" key="2">
    <source>
        <dbReference type="Proteomes" id="UP000774804"/>
    </source>
</evidence>
<evidence type="ECO:0000313" key="1">
    <source>
        <dbReference type="EMBL" id="KAG2927315.1"/>
    </source>
</evidence>
<accession>A0A8T1CQD2</accession>
<reference evidence="1" key="1">
    <citation type="submission" date="2018-10" db="EMBL/GenBank/DDBJ databases">
        <title>Effector identification in a new, highly contiguous assembly of the strawberry crown rot pathogen Phytophthora cactorum.</title>
        <authorList>
            <person name="Armitage A.D."/>
            <person name="Nellist C.F."/>
            <person name="Bates H."/>
            <person name="Vickerstaff R.J."/>
            <person name="Harrison R.J."/>
        </authorList>
    </citation>
    <scope>NUCLEOTIDE SEQUENCE</scope>
    <source>
        <strain evidence="1">4032</strain>
    </source>
</reference>
<dbReference type="EMBL" id="RCMI01000186">
    <property type="protein sequence ID" value="KAG2927315.1"/>
    <property type="molecule type" value="Genomic_DNA"/>
</dbReference>
<proteinExistence type="predicted"/>
<protein>
    <submittedName>
        <fullName evidence="1">Uncharacterized protein</fullName>
    </submittedName>
</protein>
<dbReference type="Proteomes" id="UP000774804">
    <property type="component" value="Unassembled WGS sequence"/>
</dbReference>
<name>A0A8T1CQD2_9STRA</name>
<sequence>MMKEELDPAQEIGDLFGDVPTNMTVVKVPRQEALQAGLWLVSGSIDNALDTKGIRFRVYRLAGAYLGYCDPVRRIGLCTMKTTRCRTNESQCSPHSMASRSRHRYPQLLGRYTESPQATMDSSSTSTSIVDMATDEFKHQRIESEEWFGDMGKAPSCRLMSKEHCRTSPSCRNCCATISGESVSEDTVNGSRYKVNLIVRGLNAKYAKLISMRLKEGFVASEDR</sequence>
<organism evidence="1 2">
    <name type="scientific">Phytophthora cactorum</name>
    <dbReference type="NCBI Taxonomy" id="29920"/>
    <lineage>
        <taxon>Eukaryota</taxon>
        <taxon>Sar</taxon>
        <taxon>Stramenopiles</taxon>
        <taxon>Oomycota</taxon>
        <taxon>Peronosporomycetes</taxon>
        <taxon>Peronosporales</taxon>
        <taxon>Peronosporaceae</taxon>
        <taxon>Phytophthora</taxon>
    </lineage>
</organism>
<dbReference type="VEuPathDB" id="FungiDB:PC110_g9551"/>
<dbReference type="AlphaFoldDB" id="A0A8T1CQD2"/>
<comment type="caution">
    <text evidence="1">The sequence shown here is derived from an EMBL/GenBank/DDBJ whole genome shotgun (WGS) entry which is preliminary data.</text>
</comment>
<dbReference type="VEuPathDB" id="FungiDB:PC110_g9552"/>